<evidence type="ECO:0000256" key="1">
    <source>
        <dbReference type="ARBA" id="ARBA00022679"/>
    </source>
</evidence>
<proteinExistence type="inferred from homology"/>
<dbReference type="PANTHER" id="PTHR43007">
    <property type="entry name" value="2-PHOSPHO-L-LACTATE TRANSFERASE"/>
    <property type="match status" value="1"/>
</dbReference>
<dbReference type="InterPro" id="IPR010115">
    <property type="entry name" value="FbiA/CofD"/>
</dbReference>
<accession>A0A939EFU4</accession>
<dbReference type="GO" id="GO:0000287">
    <property type="term" value="F:magnesium ion binding"/>
    <property type="evidence" value="ECO:0007669"/>
    <property type="project" value="InterPro"/>
</dbReference>
<dbReference type="HAMAP" id="MF_01257">
    <property type="entry name" value="CofD"/>
    <property type="match status" value="1"/>
</dbReference>
<keyword evidence="2" id="KW-0460">Magnesium</keyword>
<dbReference type="GO" id="GO:0043743">
    <property type="term" value="F:LPPG:FO 2-phospho-L-lactate transferase activity"/>
    <property type="evidence" value="ECO:0007669"/>
    <property type="project" value="UniProtKB-EC"/>
</dbReference>
<dbReference type="InterPro" id="IPR002882">
    <property type="entry name" value="CofD"/>
</dbReference>
<evidence type="ECO:0000313" key="3">
    <source>
        <dbReference type="EMBL" id="MBN9670990.1"/>
    </source>
</evidence>
<dbReference type="Pfam" id="PF01933">
    <property type="entry name" value="CofD"/>
    <property type="match status" value="1"/>
</dbReference>
<dbReference type="Gene3D" id="3.40.50.10680">
    <property type="entry name" value="CofD-like domains"/>
    <property type="match status" value="1"/>
</dbReference>
<sequence>MGSKKVIALSGGVGGAKLSQGLAAVMPPEDLTVIVNTGDDSPHYGLFVCPDIDTQLYTLSGRADLERGWGRRDETWNAMGALRELGEDIWFNIGDQDLGLNLLRTMRLARGDRLTEITADFARSFGLTSKILPMSDQHVSTLIRCSDRDYEFHEWFVEARCGPQVVDVIFRGAEDARMTREVKEAFEDPGLCAVVVCPSNPYLSIAPILAVPGMREVLRSCRAPVIGVTPVVGGEAVKGPTAAMMTGFDIPVTAASAAMLHADIFDGYVVDRRDGEQVAEFGNIGKGLAAKTHDTMMVDLQAKSSLANSVLDFAEDLGGA</sequence>
<evidence type="ECO:0000313" key="4">
    <source>
        <dbReference type="Proteomes" id="UP000664096"/>
    </source>
</evidence>
<protein>
    <submittedName>
        <fullName evidence="3">2-phospho-L-lactate transferase</fullName>
        <ecNumber evidence="3">2.7.8.28</ecNumber>
    </submittedName>
</protein>
<gene>
    <name evidence="3" type="ORF">JF539_11660</name>
</gene>
<reference evidence="3" key="1">
    <citation type="submission" date="2020-12" db="EMBL/GenBank/DDBJ databases">
        <title>Oil enriched cultivation method for isolating marine PHA-producing bacteria.</title>
        <authorList>
            <person name="Zheng W."/>
            <person name="Yu S."/>
            <person name="Huang Y."/>
        </authorList>
    </citation>
    <scope>NUCLEOTIDE SEQUENCE</scope>
    <source>
        <strain evidence="3">SY-2-12</strain>
    </source>
</reference>
<keyword evidence="1 3" id="KW-0808">Transferase</keyword>
<dbReference type="CDD" id="cd07186">
    <property type="entry name" value="CofD_like"/>
    <property type="match status" value="1"/>
</dbReference>
<dbReference type="SUPFAM" id="SSF142338">
    <property type="entry name" value="CofD-like"/>
    <property type="match status" value="1"/>
</dbReference>
<dbReference type="EC" id="2.7.8.28" evidence="3"/>
<dbReference type="AlphaFoldDB" id="A0A939EFU4"/>
<comment type="caution">
    <text evidence="3">The sequence shown here is derived from an EMBL/GenBank/DDBJ whole genome shotgun (WGS) entry which is preliminary data.</text>
</comment>
<dbReference type="EMBL" id="JAEKJZ010000001">
    <property type="protein sequence ID" value="MBN9670990.1"/>
    <property type="molecule type" value="Genomic_DNA"/>
</dbReference>
<dbReference type="NCBIfam" id="TIGR01819">
    <property type="entry name" value="F420_cofD"/>
    <property type="match status" value="1"/>
</dbReference>
<evidence type="ECO:0000256" key="2">
    <source>
        <dbReference type="ARBA" id="ARBA00022842"/>
    </source>
</evidence>
<dbReference type="Gene3D" id="1.10.8.240">
    <property type="entry name" value="CofD-like domain"/>
    <property type="match status" value="1"/>
</dbReference>
<dbReference type="PANTHER" id="PTHR43007:SF1">
    <property type="entry name" value="2-PHOSPHO-L-LACTATE TRANSFERASE"/>
    <property type="match status" value="1"/>
</dbReference>
<name>A0A939EFU4_9HYPH</name>
<dbReference type="Proteomes" id="UP000664096">
    <property type="component" value="Unassembled WGS sequence"/>
</dbReference>
<dbReference type="RefSeq" id="WP_207140550.1">
    <property type="nucleotide sequence ID" value="NZ_JAEKJZ010000001.1"/>
</dbReference>
<dbReference type="InterPro" id="IPR038136">
    <property type="entry name" value="CofD-like_dom_sf"/>
</dbReference>
<organism evidence="3 4">
    <name type="scientific">Roseibium aggregatum</name>
    <dbReference type="NCBI Taxonomy" id="187304"/>
    <lineage>
        <taxon>Bacteria</taxon>
        <taxon>Pseudomonadati</taxon>
        <taxon>Pseudomonadota</taxon>
        <taxon>Alphaproteobacteria</taxon>
        <taxon>Hyphomicrobiales</taxon>
        <taxon>Stappiaceae</taxon>
        <taxon>Roseibium</taxon>
    </lineage>
</organism>